<keyword evidence="1" id="KW-1133">Transmembrane helix</keyword>
<keyword evidence="3" id="KW-1185">Reference proteome</keyword>
<dbReference type="AlphaFoldDB" id="A0A3P8CZU5"/>
<dbReference type="EMBL" id="UZAI01019351">
    <property type="protein sequence ID" value="VDP44687.1"/>
    <property type="molecule type" value="Genomic_DNA"/>
</dbReference>
<protein>
    <submittedName>
        <fullName evidence="2">Uncharacterized protein</fullName>
    </submittedName>
</protein>
<dbReference type="Proteomes" id="UP000277204">
    <property type="component" value="Unassembled WGS sequence"/>
</dbReference>
<accession>A0A3P8CZU5</accession>
<proteinExistence type="predicted"/>
<evidence type="ECO:0000256" key="1">
    <source>
        <dbReference type="SAM" id="Phobius"/>
    </source>
</evidence>
<feature type="transmembrane region" description="Helical" evidence="1">
    <location>
        <begin position="6"/>
        <end position="27"/>
    </location>
</feature>
<evidence type="ECO:0000313" key="3">
    <source>
        <dbReference type="Proteomes" id="UP000277204"/>
    </source>
</evidence>
<name>A0A3P8CZU5_9TREM</name>
<evidence type="ECO:0000313" key="2">
    <source>
        <dbReference type="EMBL" id="VDP44687.1"/>
    </source>
</evidence>
<keyword evidence="1" id="KW-0472">Membrane</keyword>
<reference evidence="2 3" key="1">
    <citation type="submission" date="2018-11" db="EMBL/GenBank/DDBJ databases">
        <authorList>
            <consortium name="Pathogen Informatics"/>
        </authorList>
    </citation>
    <scope>NUCLEOTIDE SEQUENCE [LARGE SCALE GENOMIC DNA]</scope>
    <source>
        <strain evidence="2 3">Zambia</strain>
    </source>
</reference>
<gene>
    <name evidence="2" type="ORF">SMRZ_LOCUS22810</name>
</gene>
<sequence>MTLRFSQFNFSFMFFLLEVTRLLIFIFSRKSKIKKKDIDKLRNDIMISIVHRLRDQIYMNCDEYFVITFRIFILFCSQ</sequence>
<organism evidence="2 3">
    <name type="scientific">Schistosoma margrebowiei</name>
    <dbReference type="NCBI Taxonomy" id="48269"/>
    <lineage>
        <taxon>Eukaryota</taxon>
        <taxon>Metazoa</taxon>
        <taxon>Spiralia</taxon>
        <taxon>Lophotrochozoa</taxon>
        <taxon>Platyhelminthes</taxon>
        <taxon>Trematoda</taxon>
        <taxon>Digenea</taxon>
        <taxon>Strigeidida</taxon>
        <taxon>Schistosomatoidea</taxon>
        <taxon>Schistosomatidae</taxon>
        <taxon>Schistosoma</taxon>
    </lineage>
</organism>
<keyword evidence="1" id="KW-0812">Transmembrane</keyword>